<dbReference type="SUPFAM" id="SSF52402">
    <property type="entry name" value="Adenine nucleotide alpha hydrolases-like"/>
    <property type="match status" value="1"/>
</dbReference>
<dbReference type="Gene3D" id="3.40.50.620">
    <property type="entry name" value="HUPs"/>
    <property type="match status" value="1"/>
</dbReference>
<dbReference type="InterPro" id="IPR014729">
    <property type="entry name" value="Rossmann-like_a/b/a_fold"/>
</dbReference>
<gene>
    <name evidence="2" type="ORF">SAMN05216366_1526</name>
</gene>
<sequence>MLPEQEKMSMEARPVYYQELDLLGFDKYYNYPRVEEQPIMWAENNNYFYRGEKIAKTQGGTLYSKPELIVLDNLGEKTRTLEPVNLSLMIEKNKTILENLTQETIKNVFNYYKKYKRKVDVFYVAFSGGKDSIVAADIVTKSLPNDSYFILFGDTQMEFVDTYDLVNHMEDEYKSKGIKFYRAKSEITPQESWRCFGPPSTAIRWCCSVHKTSPQLNLIRKIIRKDSFTGMAFTGVRAEESLKRSMYDDLTEGKKHQGQYSCHTILDWNSVEVFLYIYTNNLPLNNAYKKGSSRAGCLVCPNSTGKHEYIKRELYQKDVDKFLSIISETSGKKYNENEMKRFIDNGFWRTRKSGRELNLGKDMFDVQDDDGSLIVNVYITELFWLEWIKTIGTVNQVSSNEYRILFKNKEYVILCEKQTDKIIFKIPMYENTRDFIKLKSLFRSVIIKSIYCKRCGICEAECKLHCIDMSKGVKVSAACVHCFKCHDIRDHCMLYSSVKNKNVEGKKMSGLDRYFTFGTREEWIDTYLNYEGGDEFWMSDGDGIVQNKKKDAFVHFLRDANMVEYKRNADGDKYTKNIPTDFTKKLIKVKDDSDTLWGLIVSNLVYTPTFKWVIDRLNLDRTYSPEEMKEMLAEDMENDTKGLGRRNVVDALKVILAKTPLGTSQILGIVDADVKITASGNEILKLNSFTRTTWSNPSDIVILYSLYKFAEACDGMYQFSLESLLDDTIERDGISPTRIFGLDRETMIPILNGLSANYPAFISATFTLDLDQIALRSEKKAEDVLDLL</sequence>
<dbReference type="PROSITE" id="PS51379">
    <property type="entry name" value="4FE4S_FER_2"/>
    <property type="match status" value="1"/>
</dbReference>
<dbReference type="InterPro" id="IPR002500">
    <property type="entry name" value="PAPS_reduct_dom"/>
</dbReference>
<dbReference type="InterPro" id="IPR050128">
    <property type="entry name" value="Sulfate_adenylyltrnsfr_sub2"/>
</dbReference>
<organism evidence="2 3">
    <name type="scientific">Selenomonas ruminantium</name>
    <dbReference type="NCBI Taxonomy" id="971"/>
    <lineage>
        <taxon>Bacteria</taxon>
        <taxon>Bacillati</taxon>
        <taxon>Bacillota</taxon>
        <taxon>Negativicutes</taxon>
        <taxon>Selenomonadales</taxon>
        <taxon>Selenomonadaceae</taxon>
        <taxon>Selenomonas</taxon>
    </lineage>
</organism>
<name>A0A1H0VE57_SELRU</name>
<evidence type="ECO:0000313" key="2">
    <source>
        <dbReference type="EMBL" id="SDP76664.1"/>
    </source>
</evidence>
<dbReference type="Pfam" id="PF01507">
    <property type="entry name" value="PAPS_reduct"/>
    <property type="match status" value="1"/>
</dbReference>
<protein>
    <submittedName>
        <fullName evidence="2">Phosphoadenosine phosphosulfate reductase</fullName>
    </submittedName>
</protein>
<reference evidence="2 3" key="1">
    <citation type="submission" date="2016-10" db="EMBL/GenBank/DDBJ databases">
        <authorList>
            <person name="de Groot N.N."/>
        </authorList>
    </citation>
    <scope>NUCLEOTIDE SEQUENCE [LARGE SCALE GENOMIC DNA]</scope>
    <source>
        <strain evidence="2 3">S137</strain>
    </source>
</reference>
<dbReference type="GO" id="GO:0003824">
    <property type="term" value="F:catalytic activity"/>
    <property type="evidence" value="ECO:0007669"/>
    <property type="project" value="InterPro"/>
</dbReference>
<dbReference type="Proteomes" id="UP000182412">
    <property type="component" value="Unassembled WGS sequence"/>
</dbReference>
<evidence type="ECO:0000259" key="1">
    <source>
        <dbReference type="PROSITE" id="PS51379"/>
    </source>
</evidence>
<dbReference type="AlphaFoldDB" id="A0A1H0VE57"/>
<feature type="domain" description="4Fe-4S ferredoxin-type" evidence="1">
    <location>
        <begin position="442"/>
        <end position="472"/>
    </location>
</feature>
<accession>A0A1H0VE57</accession>
<proteinExistence type="predicted"/>
<dbReference type="EMBL" id="FNJQ01000052">
    <property type="protein sequence ID" value="SDP76664.1"/>
    <property type="molecule type" value="Genomic_DNA"/>
</dbReference>
<dbReference type="PANTHER" id="PTHR43196:SF2">
    <property type="entry name" value="PHOSPHOADENOSINE PHOSPHOSULFATE REDUCTASE"/>
    <property type="match status" value="1"/>
</dbReference>
<dbReference type="PANTHER" id="PTHR43196">
    <property type="entry name" value="SULFATE ADENYLYLTRANSFERASE SUBUNIT 2"/>
    <property type="match status" value="1"/>
</dbReference>
<evidence type="ECO:0000313" key="3">
    <source>
        <dbReference type="Proteomes" id="UP000182412"/>
    </source>
</evidence>
<dbReference type="InterPro" id="IPR017896">
    <property type="entry name" value="4Fe4S_Fe-S-bd"/>
</dbReference>